<feature type="compositionally biased region" description="Basic and acidic residues" evidence="8">
    <location>
        <begin position="183"/>
        <end position="202"/>
    </location>
</feature>
<dbReference type="Pfam" id="PF00335">
    <property type="entry name" value="Tetraspanin"/>
    <property type="match status" value="1"/>
</dbReference>
<feature type="compositionally biased region" description="Gly residues" evidence="8">
    <location>
        <begin position="1"/>
        <end position="10"/>
    </location>
</feature>
<dbReference type="PRINTS" id="PR00259">
    <property type="entry name" value="TMFOUR"/>
</dbReference>
<keyword evidence="4 9" id="KW-0812">Transmembrane</keyword>
<evidence type="ECO:0000313" key="10">
    <source>
        <dbReference type="Ensembl" id="ENSOANP00000039344.1"/>
    </source>
</evidence>
<evidence type="ECO:0000256" key="4">
    <source>
        <dbReference type="ARBA" id="ARBA00022692"/>
    </source>
</evidence>
<dbReference type="InterPro" id="IPR018499">
    <property type="entry name" value="Tetraspanin/Peripherin"/>
</dbReference>
<keyword evidence="11" id="KW-1185">Reference proteome</keyword>
<feature type="compositionally biased region" description="Basic and acidic residues" evidence="8">
    <location>
        <begin position="70"/>
        <end position="96"/>
    </location>
</feature>
<evidence type="ECO:0000256" key="1">
    <source>
        <dbReference type="ARBA" id="ARBA00004651"/>
    </source>
</evidence>
<dbReference type="PANTHER" id="PTHR19282">
    <property type="entry name" value="TETRASPANIN"/>
    <property type="match status" value="1"/>
</dbReference>
<keyword evidence="3" id="KW-1003">Cell membrane</keyword>
<dbReference type="InterPro" id="IPR008952">
    <property type="entry name" value="Tetraspanin_EC2_sf"/>
</dbReference>
<feature type="compositionally biased region" description="Gly residues" evidence="8">
    <location>
        <begin position="142"/>
        <end position="158"/>
    </location>
</feature>
<gene>
    <name evidence="10" type="primary">CD81</name>
</gene>
<dbReference type="InParanoid" id="A0A6I8NF30"/>
<protein>
    <submittedName>
        <fullName evidence="10">Uncharacterized protein</fullName>
    </submittedName>
</protein>
<feature type="compositionally biased region" description="Low complexity" evidence="8">
    <location>
        <begin position="238"/>
        <end position="249"/>
    </location>
</feature>
<feature type="compositionally biased region" description="Gly residues" evidence="8">
    <location>
        <begin position="167"/>
        <end position="182"/>
    </location>
</feature>
<keyword evidence="5 9" id="KW-1133">Transmembrane helix</keyword>
<comment type="similarity">
    <text evidence="2">Belongs to the tetraspanin (TM4SF) family.</text>
</comment>
<name>A0A6I8NF30_ORNAN</name>
<dbReference type="InterPro" id="IPR018503">
    <property type="entry name" value="Tetraspanin_CS"/>
</dbReference>
<dbReference type="PROSITE" id="PS00421">
    <property type="entry name" value="TM4_1"/>
    <property type="match status" value="1"/>
</dbReference>
<dbReference type="GeneTree" id="ENSGT00940000158805"/>
<accession>A0A6I8NF30</accession>
<evidence type="ECO:0000256" key="7">
    <source>
        <dbReference type="ARBA" id="ARBA00023157"/>
    </source>
</evidence>
<reference evidence="10 11" key="1">
    <citation type="journal article" date="2008" name="Nature">
        <title>Genome analysis of the platypus reveals unique signatures of evolution.</title>
        <authorList>
            <person name="Warren W.C."/>
            <person name="Hillier L.W."/>
            <person name="Marshall Graves J.A."/>
            <person name="Birney E."/>
            <person name="Ponting C.P."/>
            <person name="Grutzner F."/>
            <person name="Belov K."/>
            <person name="Miller W."/>
            <person name="Clarke L."/>
            <person name="Chinwalla A.T."/>
            <person name="Yang S.P."/>
            <person name="Heger A."/>
            <person name="Locke D.P."/>
            <person name="Miethke P."/>
            <person name="Waters P.D."/>
            <person name="Veyrunes F."/>
            <person name="Fulton L."/>
            <person name="Fulton B."/>
            <person name="Graves T."/>
            <person name="Wallis J."/>
            <person name="Puente X.S."/>
            <person name="Lopez-Otin C."/>
            <person name="Ordonez G.R."/>
            <person name="Eichler E.E."/>
            <person name="Chen L."/>
            <person name="Cheng Z."/>
            <person name="Deakin J.E."/>
            <person name="Alsop A."/>
            <person name="Thompson K."/>
            <person name="Kirby P."/>
            <person name="Papenfuss A.T."/>
            <person name="Wakefield M.J."/>
            <person name="Olender T."/>
            <person name="Lancet D."/>
            <person name="Huttley G.A."/>
            <person name="Smit A.F."/>
            <person name="Pask A."/>
            <person name="Temple-Smith P."/>
            <person name="Batzer M.A."/>
            <person name="Walker J.A."/>
            <person name="Konkel M.K."/>
            <person name="Harris R.S."/>
            <person name="Whittington C.M."/>
            <person name="Wong E.S."/>
            <person name="Gemmell N.J."/>
            <person name="Buschiazzo E."/>
            <person name="Vargas Jentzsch I.M."/>
            <person name="Merkel A."/>
            <person name="Schmitz J."/>
            <person name="Zemann A."/>
            <person name="Churakov G."/>
            <person name="Kriegs J.O."/>
            <person name="Brosius J."/>
            <person name="Murchison E.P."/>
            <person name="Sachidanandam R."/>
            <person name="Smith C."/>
            <person name="Hannon G.J."/>
            <person name="Tsend-Ayush E."/>
            <person name="McMillan D."/>
            <person name="Attenborough R."/>
            <person name="Rens W."/>
            <person name="Ferguson-Smith M."/>
            <person name="Lefevre C.M."/>
            <person name="Sharp J.A."/>
            <person name="Nicholas K.R."/>
            <person name="Ray D.A."/>
            <person name="Kube M."/>
            <person name="Reinhardt R."/>
            <person name="Pringle T.H."/>
            <person name="Taylor J."/>
            <person name="Jones R.C."/>
            <person name="Nixon B."/>
            <person name="Dacheux J.L."/>
            <person name="Niwa H."/>
            <person name="Sekita Y."/>
            <person name="Huang X."/>
            <person name="Stark A."/>
            <person name="Kheradpour P."/>
            <person name="Kellis M."/>
            <person name="Flicek P."/>
            <person name="Chen Y."/>
            <person name="Webber C."/>
            <person name="Hardison R."/>
            <person name="Nelson J."/>
            <person name="Hallsworth-Pepin K."/>
            <person name="Delehaunty K."/>
            <person name="Markovic C."/>
            <person name="Minx P."/>
            <person name="Feng Y."/>
            <person name="Kremitzki C."/>
            <person name="Mitreva M."/>
            <person name="Glasscock J."/>
            <person name="Wylie T."/>
            <person name="Wohldmann P."/>
            <person name="Thiru P."/>
            <person name="Nhan M.N."/>
            <person name="Pohl C.S."/>
            <person name="Smith S.M."/>
            <person name="Hou S."/>
            <person name="Nefedov M."/>
            <person name="de Jong P.J."/>
            <person name="Renfree M.B."/>
            <person name="Mardis E.R."/>
            <person name="Wilson R.K."/>
        </authorList>
    </citation>
    <scope>NUCLEOTIDE SEQUENCE [LARGE SCALE GENOMIC DNA]</scope>
    <source>
        <strain evidence="10 11">Glennie</strain>
    </source>
</reference>
<feature type="region of interest" description="Disordered" evidence="8">
    <location>
        <begin position="1"/>
        <end position="96"/>
    </location>
</feature>
<proteinExistence type="inferred from homology"/>
<feature type="compositionally biased region" description="Basic and acidic residues" evidence="8">
    <location>
        <begin position="220"/>
        <end position="231"/>
    </location>
</feature>
<keyword evidence="7" id="KW-1015">Disulfide bond</keyword>
<feature type="transmembrane region" description="Helical" evidence="9">
    <location>
        <begin position="560"/>
        <end position="584"/>
    </location>
</feature>
<dbReference type="Bgee" id="ENSOANG00000040652">
    <property type="expression patterns" value="Expressed in brain and 8 other cell types or tissues"/>
</dbReference>
<evidence type="ECO:0000313" key="11">
    <source>
        <dbReference type="Proteomes" id="UP000002279"/>
    </source>
</evidence>
<feature type="region of interest" description="Disordered" evidence="8">
    <location>
        <begin position="110"/>
        <end position="293"/>
    </location>
</feature>
<feature type="compositionally biased region" description="Gly residues" evidence="8">
    <location>
        <begin position="267"/>
        <end position="276"/>
    </location>
</feature>
<dbReference type="Ensembl" id="ENSOANT00000049635.1">
    <property type="protein sequence ID" value="ENSOANP00000039344.1"/>
    <property type="gene ID" value="ENSOANG00000040652.1"/>
</dbReference>
<dbReference type="Proteomes" id="UP000002279">
    <property type="component" value="Chromosome 3"/>
</dbReference>
<feature type="compositionally biased region" description="Gly residues" evidence="8">
    <location>
        <begin position="110"/>
        <end position="134"/>
    </location>
</feature>
<dbReference type="SUPFAM" id="SSF48652">
    <property type="entry name" value="Tetraspanin"/>
    <property type="match status" value="1"/>
</dbReference>
<reference evidence="10" key="3">
    <citation type="submission" date="2025-09" db="UniProtKB">
        <authorList>
            <consortium name="Ensembl"/>
        </authorList>
    </citation>
    <scope>IDENTIFICATION</scope>
    <source>
        <strain evidence="10">Glennie</strain>
    </source>
</reference>
<dbReference type="AlphaFoldDB" id="A0A6I8NF30"/>
<evidence type="ECO:0000256" key="9">
    <source>
        <dbReference type="SAM" id="Phobius"/>
    </source>
</evidence>
<feature type="compositionally biased region" description="Gly residues" evidence="8">
    <location>
        <begin position="203"/>
        <end position="219"/>
    </location>
</feature>
<evidence type="ECO:0000256" key="5">
    <source>
        <dbReference type="ARBA" id="ARBA00022989"/>
    </source>
</evidence>
<evidence type="ECO:0000256" key="3">
    <source>
        <dbReference type="ARBA" id="ARBA00022475"/>
    </source>
</evidence>
<feature type="transmembrane region" description="Helical" evidence="9">
    <location>
        <begin position="355"/>
        <end position="379"/>
    </location>
</feature>
<dbReference type="Gene3D" id="1.10.1450.10">
    <property type="entry name" value="Tetraspanin"/>
    <property type="match status" value="1"/>
</dbReference>
<organism evidence="10 11">
    <name type="scientific">Ornithorhynchus anatinus</name>
    <name type="common">Duckbill platypus</name>
    <dbReference type="NCBI Taxonomy" id="9258"/>
    <lineage>
        <taxon>Eukaryota</taxon>
        <taxon>Metazoa</taxon>
        <taxon>Chordata</taxon>
        <taxon>Craniata</taxon>
        <taxon>Vertebrata</taxon>
        <taxon>Euteleostomi</taxon>
        <taxon>Mammalia</taxon>
        <taxon>Monotremata</taxon>
        <taxon>Ornithorhynchidae</taxon>
        <taxon>Ornithorhynchus</taxon>
    </lineage>
</organism>
<sequence>KVWGVEGQGQGQDRSGKRKGSGAGGEVRIGGKQDLRGGVGIGGKEFGRRAQDWREESIREGIWEVGSGLEKGKGGGRGRDRREGIWEEGSALEKGKDLGGGVVVEEKEFGGAGAGPGRGKDSGIGPGWGWGGVSGWERGKDLGGGVRIGGKESGGGAESGSERGKVGGEGGVRIRRGGTGGGRDQDWRGTRIWGWERGKDKGGGGGGGGGSRGGELGGGRGRDWREKRIKGEGAGLQRGARIGVRGLVGRIRRRRRRGGGGEREGEGAGPGAGAGSGSVRHPLLGQSAPWPPHTRNPCLLPPATCPLPDRPTLRAHPLRCPPPPVPTPSGALGHGCGGLHQVHQISALRLQLRLLGIYILIAVGAVMMFVGFLGCFGAIQESQCLLGTFFTCLVILFACEVAAGIWGFVNKDQVRPVPSPGTTSFIQSHLSSAYYVQSTGLSARSGQFGNGERRSPPHDVPRADLCPLPPAPIHHPQIAKDVKQFYDQALTQAVIDEDTTNAKAVVKTFHETLQCCGADLLSTLTVTLVQKSLCPDGNAKLIHFTSNCHQKIDELFSGKLYLIGIAAIVVAVIMIFEMILSMVLCCGIRNSSVY</sequence>
<feature type="transmembrane region" description="Helical" evidence="9">
    <location>
        <begin position="385"/>
        <end position="409"/>
    </location>
</feature>
<comment type="subcellular location">
    <subcellularLocation>
        <location evidence="1">Cell membrane</location>
        <topology evidence="1">Multi-pass membrane protein</topology>
    </subcellularLocation>
</comment>
<evidence type="ECO:0000256" key="6">
    <source>
        <dbReference type="ARBA" id="ARBA00023136"/>
    </source>
</evidence>
<dbReference type="CDD" id="cd03151">
    <property type="entry name" value="CD81_like_LEL"/>
    <property type="match status" value="1"/>
</dbReference>
<reference evidence="10" key="2">
    <citation type="submission" date="2025-08" db="UniProtKB">
        <authorList>
            <consortium name="Ensembl"/>
        </authorList>
    </citation>
    <scope>IDENTIFICATION</scope>
    <source>
        <strain evidence="10">Glennie</strain>
    </source>
</reference>
<dbReference type="GO" id="GO:0005886">
    <property type="term" value="C:plasma membrane"/>
    <property type="evidence" value="ECO:0000318"/>
    <property type="project" value="GO_Central"/>
</dbReference>
<dbReference type="PANTHER" id="PTHR19282:SF214">
    <property type="entry name" value="CD81 ANTIGEN"/>
    <property type="match status" value="1"/>
</dbReference>
<evidence type="ECO:0000256" key="2">
    <source>
        <dbReference type="ARBA" id="ARBA00006840"/>
    </source>
</evidence>
<evidence type="ECO:0000256" key="8">
    <source>
        <dbReference type="SAM" id="MobiDB-lite"/>
    </source>
</evidence>
<feature type="compositionally biased region" description="Basic and acidic residues" evidence="8">
    <location>
        <begin position="45"/>
        <end position="62"/>
    </location>
</feature>
<keyword evidence="6 9" id="KW-0472">Membrane</keyword>